<feature type="compositionally biased region" description="Polar residues" evidence="1">
    <location>
        <begin position="119"/>
        <end position="128"/>
    </location>
</feature>
<dbReference type="RefSeq" id="XP_064674748.1">
    <property type="nucleotide sequence ID" value="XM_064817194.1"/>
</dbReference>
<sequence length="183" mass="20312">MCFHGRLVFDCNHFAWLGITKPCASEDSFERGETNVGCNKMCSHGLDTIRIQRKCANCIAVRDLDKFKFGVVWDRIAALKDAVAYLRGTETVEEQGQEDEACTTTDPGSDSDSTVLEDTASSCSSWPRTTAGAHESAKREILFDDKHRPLMLPQLVAERMKKKEAEDYCQLPDDANPENAGSS</sequence>
<feature type="region of interest" description="Disordered" evidence="1">
    <location>
        <begin position="94"/>
        <end position="140"/>
    </location>
</feature>
<reference evidence="2" key="2">
    <citation type="submission" date="2023-05" db="EMBL/GenBank/DDBJ databases">
        <authorList>
            <consortium name="Lawrence Berkeley National Laboratory"/>
            <person name="Steindorff A."/>
            <person name="Hensen N."/>
            <person name="Bonometti L."/>
            <person name="Westerberg I."/>
            <person name="Brannstrom I.O."/>
            <person name="Guillou S."/>
            <person name="Cros-Aarteil S."/>
            <person name="Calhoun S."/>
            <person name="Haridas S."/>
            <person name="Kuo A."/>
            <person name="Mondo S."/>
            <person name="Pangilinan J."/>
            <person name="Riley R."/>
            <person name="Labutti K."/>
            <person name="Andreopoulos B."/>
            <person name="Lipzen A."/>
            <person name="Chen C."/>
            <person name="Yanf M."/>
            <person name="Daum C."/>
            <person name="Ng V."/>
            <person name="Clum A."/>
            <person name="Ohm R."/>
            <person name="Martin F."/>
            <person name="Silar P."/>
            <person name="Natvig D."/>
            <person name="Lalanne C."/>
            <person name="Gautier V."/>
            <person name="Ament-Velasquez S.L."/>
            <person name="Kruys A."/>
            <person name="Hutchinson M.I."/>
            <person name="Powell A.J."/>
            <person name="Barry K."/>
            <person name="Miller A.N."/>
            <person name="Grigoriev I.V."/>
            <person name="Debuchy R."/>
            <person name="Gladieux P."/>
            <person name="Thoren M.H."/>
            <person name="Johannesson H."/>
        </authorList>
    </citation>
    <scope>NUCLEOTIDE SEQUENCE</scope>
    <source>
        <strain evidence="2">CBS 508.74</strain>
    </source>
</reference>
<evidence type="ECO:0000256" key="1">
    <source>
        <dbReference type="SAM" id="MobiDB-lite"/>
    </source>
</evidence>
<comment type="caution">
    <text evidence="2">The sequence shown here is derived from an EMBL/GenBank/DDBJ whole genome shotgun (WGS) entry which is preliminary data.</text>
</comment>
<protein>
    <submittedName>
        <fullName evidence="2">Uncharacterized protein</fullName>
    </submittedName>
</protein>
<dbReference type="Proteomes" id="UP001302812">
    <property type="component" value="Unassembled WGS sequence"/>
</dbReference>
<feature type="compositionally biased region" description="Low complexity" evidence="1">
    <location>
        <begin position="103"/>
        <end position="114"/>
    </location>
</feature>
<evidence type="ECO:0000313" key="2">
    <source>
        <dbReference type="EMBL" id="KAK4117178.1"/>
    </source>
</evidence>
<gene>
    <name evidence="2" type="ORF">N656DRAFT_793695</name>
</gene>
<organism evidence="2 3">
    <name type="scientific">Canariomyces notabilis</name>
    <dbReference type="NCBI Taxonomy" id="2074819"/>
    <lineage>
        <taxon>Eukaryota</taxon>
        <taxon>Fungi</taxon>
        <taxon>Dikarya</taxon>
        <taxon>Ascomycota</taxon>
        <taxon>Pezizomycotina</taxon>
        <taxon>Sordariomycetes</taxon>
        <taxon>Sordariomycetidae</taxon>
        <taxon>Sordariales</taxon>
        <taxon>Chaetomiaceae</taxon>
        <taxon>Canariomyces</taxon>
    </lineage>
</organism>
<name>A0AAN6TMJ3_9PEZI</name>
<evidence type="ECO:0000313" key="3">
    <source>
        <dbReference type="Proteomes" id="UP001302812"/>
    </source>
</evidence>
<keyword evidence="3" id="KW-1185">Reference proteome</keyword>
<proteinExistence type="predicted"/>
<feature type="region of interest" description="Disordered" evidence="1">
    <location>
        <begin position="163"/>
        <end position="183"/>
    </location>
</feature>
<dbReference type="GeneID" id="89941319"/>
<accession>A0AAN6TMJ3</accession>
<reference evidence="2" key="1">
    <citation type="journal article" date="2023" name="Mol. Phylogenet. Evol.">
        <title>Genome-scale phylogeny and comparative genomics of the fungal order Sordariales.</title>
        <authorList>
            <person name="Hensen N."/>
            <person name="Bonometti L."/>
            <person name="Westerberg I."/>
            <person name="Brannstrom I.O."/>
            <person name="Guillou S."/>
            <person name="Cros-Aarteil S."/>
            <person name="Calhoun S."/>
            <person name="Haridas S."/>
            <person name="Kuo A."/>
            <person name="Mondo S."/>
            <person name="Pangilinan J."/>
            <person name="Riley R."/>
            <person name="LaButti K."/>
            <person name="Andreopoulos B."/>
            <person name="Lipzen A."/>
            <person name="Chen C."/>
            <person name="Yan M."/>
            <person name="Daum C."/>
            <person name="Ng V."/>
            <person name="Clum A."/>
            <person name="Steindorff A."/>
            <person name="Ohm R.A."/>
            <person name="Martin F."/>
            <person name="Silar P."/>
            <person name="Natvig D.O."/>
            <person name="Lalanne C."/>
            <person name="Gautier V."/>
            <person name="Ament-Velasquez S.L."/>
            <person name="Kruys A."/>
            <person name="Hutchinson M.I."/>
            <person name="Powell A.J."/>
            <person name="Barry K."/>
            <person name="Miller A.N."/>
            <person name="Grigoriev I.V."/>
            <person name="Debuchy R."/>
            <person name="Gladieux P."/>
            <person name="Hiltunen Thoren M."/>
            <person name="Johannesson H."/>
        </authorList>
    </citation>
    <scope>NUCLEOTIDE SEQUENCE</scope>
    <source>
        <strain evidence="2">CBS 508.74</strain>
    </source>
</reference>
<dbReference type="AlphaFoldDB" id="A0AAN6TMJ3"/>
<dbReference type="EMBL" id="MU853332">
    <property type="protein sequence ID" value="KAK4117178.1"/>
    <property type="molecule type" value="Genomic_DNA"/>
</dbReference>